<keyword evidence="4" id="KW-1185">Reference proteome</keyword>
<accession>A0A292Q4K4</accession>
<protein>
    <submittedName>
        <fullName evidence="3">Uncharacterized protein</fullName>
    </submittedName>
</protein>
<feature type="region of interest" description="Disordered" evidence="1">
    <location>
        <begin position="1"/>
        <end position="24"/>
    </location>
</feature>
<evidence type="ECO:0000313" key="4">
    <source>
        <dbReference type="Proteomes" id="UP001412239"/>
    </source>
</evidence>
<gene>
    <name evidence="3" type="ORF">GSTUAT00002198001</name>
</gene>
<proteinExistence type="predicted"/>
<name>A0A292Q4K4_9PEZI</name>
<dbReference type="EMBL" id="LN890968">
    <property type="protein sequence ID" value="CUS13673.1"/>
    <property type="molecule type" value="Genomic_DNA"/>
</dbReference>
<keyword evidence="2" id="KW-1133">Transmembrane helix</keyword>
<organism evidence="3 4">
    <name type="scientific">Tuber aestivum</name>
    <name type="common">summer truffle</name>
    <dbReference type="NCBI Taxonomy" id="59557"/>
    <lineage>
        <taxon>Eukaryota</taxon>
        <taxon>Fungi</taxon>
        <taxon>Dikarya</taxon>
        <taxon>Ascomycota</taxon>
        <taxon>Pezizomycotina</taxon>
        <taxon>Pezizomycetes</taxon>
        <taxon>Pezizales</taxon>
        <taxon>Tuberaceae</taxon>
        <taxon>Tuber</taxon>
    </lineage>
</organism>
<keyword evidence="2" id="KW-0472">Membrane</keyword>
<evidence type="ECO:0000313" key="3">
    <source>
        <dbReference type="EMBL" id="CUS13673.1"/>
    </source>
</evidence>
<dbReference type="AlphaFoldDB" id="A0A292Q4K4"/>
<keyword evidence="2" id="KW-0812">Transmembrane</keyword>
<evidence type="ECO:0000256" key="1">
    <source>
        <dbReference type="SAM" id="MobiDB-lite"/>
    </source>
</evidence>
<feature type="transmembrane region" description="Helical" evidence="2">
    <location>
        <begin position="118"/>
        <end position="134"/>
    </location>
</feature>
<evidence type="ECO:0000256" key="2">
    <source>
        <dbReference type="SAM" id="Phobius"/>
    </source>
</evidence>
<feature type="non-terminal residue" evidence="3">
    <location>
        <position position="135"/>
    </location>
</feature>
<dbReference type="Proteomes" id="UP001412239">
    <property type="component" value="Unassembled WGS sequence"/>
</dbReference>
<reference evidence="3" key="1">
    <citation type="submission" date="2015-10" db="EMBL/GenBank/DDBJ databases">
        <authorList>
            <person name="Regsiter A."/>
            <person name="william w."/>
        </authorList>
    </citation>
    <scope>NUCLEOTIDE SEQUENCE</scope>
    <source>
        <strain evidence="3">Montdore</strain>
    </source>
</reference>
<sequence length="135" mass="14558">MDRSVTRSFNVSDPENTNQYSNNLARVTQAQPNIQGRYSGNNGNNNVIGSNNTIKITNVLPDTTNSGAANQGGAFGVRDGASKPYHLIPYGRNSTFTGRKNLLELVKRFAECSSHNRIALLGLGGSGYVLIMLLL</sequence>